<dbReference type="AlphaFoldDB" id="A0ABD1RVH9"/>
<gene>
    <name evidence="1" type="ORF">Adt_28074</name>
</gene>
<dbReference type="EMBL" id="JBFOLK010000008">
    <property type="protein sequence ID" value="KAL2492446.1"/>
    <property type="molecule type" value="Genomic_DNA"/>
</dbReference>
<proteinExistence type="predicted"/>
<keyword evidence="2" id="KW-1185">Reference proteome</keyword>
<evidence type="ECO:0000313" key="2">
    <source>
        <dbReference type="Proteomes" id="UP001604336"/>
    </source>
</evidence>
<dbReference type="Proteomes" id="UP001604336">
    <property type="component" value="Unassembled WGS sequence"/>
</dbReference>
<comment type="caution">
    <text evidence="1">The sequence shown here is derived from an EMBL/GenBank/DDBJ whole genome shotgun (WGS) entry which is preliminary data.</text>
</comment>
<organism evidence="1 2">
    <name type="scientific">Abeliophyllum distichum</name>
    <dbReference type="NCBI Taxonomy" id="126358"/>
    <lineage>
        <taxon>Eukaryota</taxon>
        <taxon>Viridiplantae</taxon>
        <taxon>Streptophyta</taxon>
        <taxon>Embryophyta</taxon>
        <taxon>Tracheophyta</taxon>
        <taxon>Spermatophyta</taxon>
        <taxon>Magnoliopsida</taxon>
        <taxon>eudicotyledons</taxon>
        <taxon>Gunneridae</taxon>
        <taxon>Pentapetalae</taxon>
        <taxon>asterids</taxon>
        <taxon>lamiids</taxon>
        <taxon>Lamiales</taxon>
        <taxon>Oleaceae</taxon>
        <taxon>Forsythieae</taxon>
        <taxon>Abeliophyllum</taxon>
    </lineage>
</organism>
<protein>
    <submittedName>
        <fullName evidence="1">Uncharacterized protein</fullName>
    </submittedName>
</protein>
<sequence>MASFPPFNPNMPYEPTKPPDFFSTIIGQPPPVIPIPKIGHMPHISGPTPPENLQFAATLGFNPSDAAASHNGNLPFSQSPMDAPPPDVLIEGSIASQNLSPAVLNSGLARVPLPAPSGTLAASSNPPISELPTSATLPSIQLIAPGLQQTLPSADVPHAPLPAPQAPPAASVHQPNLGVVNSIGPIRLVNFFWE</sequence>
<name>A0ABD1RVH9_9LAMI</name>
<accession>A0ABD1RVH9</accession>
<evidence type="ECO:0000313" key="1">
    <source>
        <dbReference type="EMBL" id="KAL2492446.1"/>
    </source>
</evidence>
<reference evidence="2" key="1">
    <citation type="submission" date="2024-07" db="EMBL/GenBank/DDBJ databases">
        <title>Two chromosome-level genome assemblies of Korean endemic species Abeliophyllum distichum and Forsythia ovata (Oleaceae).</title>
        <authorList>
            <person name="Jang H."/>
        </authorList>
    </citation>
    <scope>NUCLEOTIDE SEQUENCE [LARGE SCALE GENOMIC DNA]</scope>
</reference>